<feature type="signal peptide" evidence="6">
    <location>
        <begin position="1"/>
        <end position="26"/>
    </location>
</feature>
<dbReference type="GO" id="GO:0005576">
    <property type="term" value="C:extracellular region"/>
    <property type="evidence" value="ECO:0007669"/>
    <property type="project" value="UniProtKB-SubCell"/>
</dbReference>
<dbReference type="OMA" id="CSQRFVW"/>
<comment type="subcellular location">
    <subcellularLocation>
        <location evidence="1">Secreted</location>
    </subcellularLocation>
</comment>
<evidence type="ECO:0000256" key="4">
    <source>
        <dbReference type="ARBA" id="ARBA00022729"/>
    </source>
</evidence>
<evidence type="ECO:0000256" key="6">
    <source>
        <dbReference type="SAM" id="SignalP"/>
    </source>
</evidence>
<gene>
    <name evidence="7" type="ordered locus">AALP_Aa3g355800</name>
</gene>
<evidence type="ECO:0000256" key="2">
    <source>
        <dbReference type="ARBA" id="ARBA00006722"/>
    </source>
</evidence>
<evidence type="ECO:0000313" key="8">
    <source>
        <dbReference type="Proteomes" id="UP000029120"/>
    </source>
</evidence>
<reference evidence="8" key="1">
    <citation type="journal article" date="2015" name="Nat. Plants">
        <title>Genome expansion of Arabis alpina linked with retrotransposition and reduced symmetric DNA methylation.</title>
        <authorList>
            <person name="Willing E.M."/>
            <person name="Rawat V."/>
            <person name="Mandakova T."/>
            <person name="Maumus F."/>
            <person name="James G.V."/>
            <person name="Nordstroem K.J."/>
            <person name="Becker C."/>
            <person name="Warthmann N."/>
            <person name="Chica C."/>
            <person name="Szarzynska B."/>
            <person name="Zytnicki M."/>
            <person name="Albani M.C."/>
            <person name="Kiefer C."/>
            <person name="Bergonzi S."/>
            <person name="Castaings L."/>
            <person name="Mateos J.L."/>
            <person name="Berns M.C."/>
            <person name="Bujdoso N."/>
            <person name="Piofczyk T."/>
            <person name="de Lorenzo L."/>
            <person name="Barrero-Sicilia C."/>
            <person name="Mateos I."/>
            <person name="Piednoel M."/>
            <person name="Hagmann J."/>
            <person name="Chen-Min-Tao R."/>
            <person name="Iglesias-Fernandez R."/>
            <person name="Schuster S.C."/>
            <person name="Alonso-Blanco C."/>
            <person name="Roudier F."/>
            <person name="Carbonero P."/>
            <person name="Paz-Ares J."/>
            <person name="Davis S.J."/>
            <person name="Pecinka A."/>
            <person name="Quesneville H."/>
            <person name="Colot V."/>
            <person name="Lysak M.A."/>
            <person name="Weigel D."/>
            <person name="Coupland G."/>
            <person name="Schneeberger K."/>
        </authorList>
    </citation>
    <scope>NUCLEOTIDE SEQUENCE [LARGE SCALE GENOMIC DNA]</scope>
    <source>
        <strain evidence="8">cv. Pajares</strain>
    </source>
</reference>
<name>A0A087HDT6_ARAAL</name>
<evidence type="ECO:0000313" key="7">
    <source>
        <dbReference type="EMBL" id="KFK40288.1"/>
    </source>
</evidence>
<dbReference type="GO" id="GO:0007165">
    <property type="term" value="P:signal transduction"/>
    <property type="evidence" value="ECO:0007669"/>
    <property type="project" value="InterPro"/>
</dbReference>
<dbReference type="EMBL" id="CM002871">
    <property type="protein sequence ID" value="KFK40288.1"/>
    <property type="molecule type" value="Genomic_DNA"/>
</dbReference>
<keyword evidence="5" id="KW-1015">Disulfide bond</keyword>
<feature type="chain" id="PRO_5001823082" evidence="6">
    <location>
        <begin position="27"/>
        <end position="94"/>
    </location>
</feature>
<dbReference type="InterPro" id="IPR010682">
    <property type="entry name" value="SCRL"/>
</dbReference>
<dbReference type="Proteomes" id="UP000029120">
    <property type="component" value="Chromosome 3"/>
</dbReference>
<protein>
    <submittedName>
        <fullName evidence="7">Uncharacterized protein</fullName>
    </submittedName>
</protein>
<dbReference type="PANTHER" id="PTHR34450:SF9">
    <property type="entry name" value="DEFENSIN-LIKE PROTEIN 242-RELATED"/>
    <property type="match status" value="1"/>
</dbReference>
<evidence type="ECO:0000256" key="3">
    <source>
        <dbReference type="ARBA" id="ARBA00022525"/>
    </source>
</evidence>
<keyword evidence="4 6" id="KW-0732">Signal</keyword>
<dbReference type="Gramene" id="KFK40288">
    <property type="protein sequence ID" value="KFK40288"/>
    <property type="gene ID" value="AALP_AA3G355800"/>
</dbReference>
<dbReference type="PANTHER" id="PTHR34450">
    <property type="entry name" value="DEFENSIN-LIKE PROTEIN 245-RELATED"/>
    <property type="match status" value="1"/>
</dbReference>
<comment type="similarity">
    <text evidence="2">Belongs to the DEFL family.</text>
</comment>
<evidence type="ECO:0000256" key="5">
    <source>
        <dbReference type="ARBA" id="ARBA00023157"/>
    </source>
</evidence>
<sequence>MKYGVLFMVYLVLMCLVLSHVKEVEAASETLQCVRQQILPGKCGNSHNAQCVEEMHNTPGTPKNCKRHGCTCKPRAGLVRGAPMQHMCTCNVDE</sequence>
<keyword evidence="8" id="KW-1185">Reference proteome</keyword>
<accession>A0A087HDT6</accession>
<organism evidence="7 8">
    <name type="scientific">Arabis alpina</name>
    <name type="common">Alpine rock-cress</name>
    <dbReference type="NCBI Taxonomy" id="50452"/>
    <lineage>
        <taxon>Eukaryota</taxon>
        <taxon>Viridiplantae</taxon>
        <taxon>Streptophyta</taxon>
        <taxon>Embryophyta</taxon>
        <taxon>Tracheophyta</taxon>
        <taxon>Spermatophyta</taxon>
        <taxon>Magnoliopsida</taxon>
        <taxon>eudicotyledons</taxon>
        <taxon>Gunneridae</taxon>
        <taxon>Pentapetalae</taxon>
        <taxon>rosids</taxon>
        <taxon>malvids</taxon>
        <taxon>Brassicales</taxon>
        <taxon>Brassicaceae</taxon>
        <taxon>Arabideae</taxon>
        <taxon>Arabis</taxon>
    </lineage>
</organism>
<keyword evidence="3" id="KW-0964">Secreted</keyword>
<proteinExistence type="inferred from homology"/>
<dbReference type="AlphaFoldDB" id="A0A087HDT6"/>
<dbReference type="Pfam" id="PF06876">
    <property type="entry name" value="SCRL"/>
    <property type="match status" value="1"/>
</dbReference>
<evidence type="ECO:0000256" key="1">
    <source>
        <dbReference type="ARBA" id="ARBA00004613"/>
    </source>
</evidence>